<protein>
    <submittedName>
        <fullName evidence="2">VOC family protein</fullName>
    </submittedName>
</protein>
<dbReference type="InterPro" id="IPR029068">
    <property type="entry name" value="Glyas_Bleomycin-R_OHBP_Dase"/>
</dbReference>
<evidence type="ECO:0000313" key="3">
    <source>
        <dbReference type="Proteomes" id="UP001597427"/>
    </source>
</evidence>
<dbReference type="Pfam" id="PF00903">
    <property type="entry name" value="Glyoxalase"/>
    <property type="match status" value="1"/>
</dbReference>
<comment type="caution">
    <text evidence="2">The sequence shown here is derived from an EMBL/GenBank/DDBJ whole genome shotgun (WGS) entry which is preliminary data.</text>
</comment>
<dbReference type="PANTHER" id="PTHR36437">
    <property type="entry name" value="GLYOXALASE/BLEOMYCIN RESISTANCE PROTEIN/DIOXYGENASE"/>
    <property type="match status" value="1"/>
</dbReference>
<dbReference type="InterPro" id="IPR004360">
    <property type="entry name" value="Glyas_Fos-R_dOase_dom"/>
</dbReference>
<dbReference type="Gene3D" id="3.10.180.10">
    <property type="entry name" value="2,3-Dihydroxybiphenyl 1,2-Dioxygenase, domain 1"/>
    <property type="match status" value="1"/>
</dbReference>
<organism evidence="2 3">
    <name type="scientific">Enterococcus camelliae</name>
    <dbReference type="NCBI Taxonomy" id="453959"/>
    <lineage>
        <taxon>Bacteria</taxon>
        <taxon>Bacillati</taxon>
        <taxon>Bacillota</taxon>
        <taxon>Bacilli</taxon>
        <taxon>Lactobacillales</taxon>
        <taxon>Enterococcaceae</taxon>
        <taxon>Enterococcus</taxon>
    </lineage>
</organism>
<proteinExistence type="predicted"/>
<feature type="domain" description="Glyoxalase/fosfomycin resistance/dioxygenase" evidence="1">
    <location>
        <begin position="8"/>
        <end position="117"/>
    </location>
</feature>
<sequence>MISNDMEIMLYVDNVTTSKMFWEALGFVTIDVQELDGTMVVEIAPSQDAEVHFVLYERSFIETYSPEVATNSPSVMFQTKNIEAFYRKLLTLDVEVGELIQLDDSKLLNFADPDGNYYAIKSHN</sequence>
<evidence type="ECO:0000259" key="1">
    <source>
        <dbReference type="Pfam" id="PF00903"/>
    </source>
</evidence>
<evidence type="ECO:0000313" key="2">
    <source>
        <dbReference type="EMBL" id="MFD2728512.1"/>
    </source>
</evidence>
<keyword evidence="3" id="KW-1185">Reference proteome</keyword>
<name>A0ABW5TGT5_9ENTE</name>
<accession>A0ABW5TGT5</accession>
<dbReference type="Proteomes" id="UP001597427">
    <property type="component" value="Unassembled WGS sequence"/>
</dbReference>
<dbReference type="PANTHER" id="PTHR36437:SF2">
    <property type="entry name" value="GLYOXALASE_BLEOMYCIN RESISTANCE PROTEIN_DIOXYGENASE"/>
    <property type="match status" value="1"/>
</dbReference>
<dbReference type="EMBL" id="JBHUMO010000023">
    <property type="protein sequence ID" value="MFD2728512.1"/>
    <property type="molecule type" value="Genomic_DNA"/>
</dbReference>
<reference evidence="3" key="1">
    <citation type="journal article" date="2019" name="Int. J. Syst. Evol. Microbiol.">
        <title>The Global Catalogue of Microorganisms (GCM) 10K type strain sequencing project: providing services to taxonomists for standard genome sequencing and annotation.</title>
        <authorList>
            <consortium name="The Broad Institute Genomics Platform"/>
            <consortium name="The Broad Institute Genome Sequencing Center for Infectious Disease"/>
            <person name="Wu L."/>
            <person name="Ma J."/>
        </authorList>
    </citation>
    <scope>NUCLEOTIDE SEQUENCE [LARGE SCALE GENOMIC DNA]</scope>
    <source>
        <strain evidence="3">TISTR 932</strain>
    </source>
</reference>
<dbReference type="SUPFAM" id="SSF54593">
    <property type="entry name" value="Glyoxalase/Bleomycin resistance protein/Dihydroxybiphenyl dioxygenase"/>
    <property type="match status" value="1"/>
</dbReference>
<dbReference type="RefSeq" id="WP_379979988.1">
    <property type="nucleotide sequence ID" value="NZ_JBHUMO010000023.1"/>
</dbReference>
<gene>
    <name evidence="2" type="ORF">ACFSR0_03585</name>
</gene>